<organism evidence="1">
    <name type="scientific">marine sediment metagenome</name>
    <dbReference type="NCBI Taxonomy" id="412755"/>
    <lineage>
        <taxon>unclassified sequences</taxon>
        <taxon>metagenomes</taxon>
        <taxon>ecological metagenomes</taxon>
    </lineage>
</organism>
<comment type="caution">
    <text evidence="1">The sequence shown here is derived from an EMBL/GenBank/DDBJ whole genome shotgun (WGS) entry which is preliminary data.</text>
</comment>
<sequence>DSWFGSNVSVSSNFDLSGRFVADTAASHSFTGDLAIKDDLEVTGEFTDGILTITGGDISSGGHFAFATASASATIEALALKTDTLSNSSGTLTINAFTLGGAITGDSNDITGINHLAFTTASGSGSLEITTNGTINDQLKLTDSYPTPDRTFTRRNKV</sequence>
<name>X0Z4B8_9ZZZZ</name>
<proteinExistence type="predicted"/>
<dbReference type="AlphaFoldDB" id="X0Z4B8"/>
<protein>
    <submittedName>
        <fullName evidence="1">Uncharacterized protein</fullName>
    </submittedName>
</protein>
<reference evidence="1" key="1">
    <citation type="journal article" date="2014" name="Front. Microbiol.">
        <title>High frequency of phylogenetically diverse reductive dehalogenase-homologous genes in deep subseafloor sedimentary metagenomes.</title>
        <authorList>
            <person name="Kawai M."/>
            <person name="Futagami T."/>
            <person name="Toyoda A."/>
            <person name="Takaki Y."/>
            <person name="Nishi S."/>
            <person name="Hori S."/>
            <person name="Arai W."/>
            <person name="Tsubouchi T."/>
            <person name="Morono Y."/>
            <person name="Uchiyama I."/>
            <person name="Ito T."/>
            <person name="Fujiyama A."/>
            <person name="Inagaki F."/>
            <person name="Takami H."/>
        </authorList>
    </citation>
    <scope>NUCLEOTIDE SEQUENCE</scope>
    <source>
        <strain evidence="1">Expedition CK06-06</strain>
    </source>
</reference>
<feature type="non-terminal residue" evidence="1">
    <location>
        <position position="1"/>
    </location>
</feature>
<evidence type="ECO:0000313" key="1">
    <source>
        <dbReference type="EMBL" id="GAG64220.1"/>
    </source>
</evidence>
<accession>X0Z4B8</accession>
<dbReference type="EMBL" id="BART01003959">
    <property type="protein sequence ID" value="GAG64220.1"/>
    <property type="molecule type" value="Genomic_DNA"/>
</dbReference>
<gene>
    <name evidence="1" type="ORF">S01H4_10384</name>
</gene>